<evidence type="ECO:0000256" key="4">
    <source>
        <dbReference type="ARBA" id="ARBA00022723"/>
    </source>
</evidence>
<evidence type="ECO:0000256" key="7">
    <source>
        <dbReference type="SAM" id="SignalP"/>
    </source>
</evidence>
<evidence type="ECO:0000256" key="6">
    <source>
        <dbReference type="RuleBase" id="RU003512"/>
    </source>
</evidence>
<evidence type="ECO:0000256" key="5">
    <source>
        <dbReference type="ARBA" id="ARBA00022729"/>
    </source>
</evidence>
<dbReference type="GO" id="GO:0030001">
    <property type="term" value="P:metal ion transport"/>
    <property type="evidence" value="ECO:0007669"/>
    <property type="project" value="InterPro"/>
</dbReference>
<dbReference type="PANTHER" id="PTHR42953">
    <property type="entry name" value="HIGH-AFFINITY ZINC UPTAKE SYSTEM PROTEIN ZNUA-RELATED"/>
    <property type="match status" value="1"/>
</dbReference>
<organism evidence="8 9">
    <name type="scientific">Candidatus Endolissoclinum faulkneri L2</name>
    <dbReference type="NCBI Taxonomy" id="1193729"/>
    <lineage>
        <taxon>Bacteria</taxon>
        <taxon>Pseudomonadati</taxon>
        <taxon>Pseudomonadota</taxon>
        <taxon>Alphaproteobacteria</taxon>
        <taxon>Rhodospirillales</taxon>
        <taxon>Rhodospirillaceae</taxon>
        <taxon>Candidatus Endolissoclinum</taxon>
    </lineage>
</organism>
<keyword evidence="3 6" id="KW-0813">Transport</keyword>
<feature type="signal peptide" evidence="7">
    <location>
        <begin position="1"/>
        <end position="26"/>
    </location>
</feature>
<dbReference type="HOGENOM" id="CLU_016838_1_1_5"/>
<evidence type="ECO:0000256" key="2">
    <source>
        <dbReference type="ARBA" id="ARBA00011028"/>
    </source>
</evidence>
<evidence type="ECO:0000313" key="8">
    <source>
        <dbReference type="EMBL" id="AFX99245.1"/>
    </source>
</evidence>
<comment type="similarity">
    <text evidence="2 6">Belongs to the bacterial solute-binding protein 9 family.</text>
</comment>
<keyword evidence="9" id="KW-1185">Reference proteome</keyword>
<feature type="chain" id="PRO_5003915124" evidence="7">
    <location>
        <begin position="27"/>
        <end position="298"/>
    </location>
</feature>
<gene>
    <name evidence="8" type="ORF">A1OE_1067</name>
</gene>
<dbReference type="InterPro" id="IPR050492">
    <property type="entry name" value="Bact_metal-bind_prot9"/>
</dbReference>
<comment type="subcellular location">
    <subcellularLocation>
        <location evidence="1">Cell envelope</location>
    </subcellularLocation>
</comment>
<dbReference type="GO" id="GO:0046872">
    <property type="term" value="F:metal ion binding"/>
    <property type="evidence" value="ECO:0007669"/>
    <property type="project" value="UniProtKB-KW"/>
</dbReference>
<dbReference type="PRINTS" id="PR00691">
    <property type="entry name" value="ADHESINB"/>
</dbReference>
<dbReference type="GO" id="GO:0007155">
    <property type="term" value="P:cell adhesion"/>
    <property type="evidence" value="ECO:0007669"/>
    <property type="project" value="InterPro"/>
</dbReference>
<dbReference type="eggNOG" id="COG0803">
    <property type="taxonomic scope" value="Bacteria"/>
</dbReference>
<dbReference type="Proteomes" id="UP000010077">
    <property type="component" value="Chromosome"/>
</dbReference>
<dbReference type="InterPro" id="IPR006127">
    <property type="entry name" value="ZnuA-like"/>
</dbReference>
<dbReference type="GO" id="GO:0030313">
    <property type="term" value="C:cell envelope"/>
    <property type="evidence" value="ECO:0007669"/>
    <property type="project" value="UniProtKB-SubCell"/>
</dbReference>
<sequence>MTYKKTFICLVIFISLILRVSSSVSAKVINAVASFTIIADVVQNVGGNHVSVKSLVPVNGDPHNFEPSPADLKNVKTADINFINLDDFEVWFKRLVTATGVNRKPVIVSRGINIHSFNEDGRIINDPHVWNSVANVLVWVDNIESALIQADPQDALAIKASAEAYRQQLKVLNSTIKTKILQVPKERRVLLTSHKAFGYYGSEYGLNFLAPLSYSTDNEASASDIAQLIEQVKSNRIKVYFFEKSNNSRLLIQIANATGAKFGGELYSEALSELNGNASTYIELMMHNTNLIVQALSE</sequence>
<dbReference type="Pfam" id="PF01297">
    <property type="entry name" value="ZnuA"/>
    <property type="match status" value="1"/>
</dbReference>
<keyword evidence="5 7" id="KW-0732">Signal</keyword>
<evidence type="ECO:0000256" key="3">
    <source>
        <dbReference type="ARBA" id="ARBA00022448"/>
    </source>
</evidence>
<dbReference type="PRINTS" id="PR00690">
    <property type="entry name" value="ADHESNFAMILY"/>
</dbReference>
<protein>
    <submittedName>
        <fullName evidence="8">Periplasmic solute binding family protein</fullName>
    </submittedName>
</protein>
<dbReference type="KEGG" id="thal:A1OE_1067"/>
<evidence type="ECO:0000256" key="1">
    <source>
        <dbReference type="ARBA" id="ARBA00004196"/>
    </source>
</evidence>
<accession>K7YI19</accession>
<proteinExistence type="inferred from homology"/>
<dbReference type="AlphaFoldDB" id="K7YI19"/>
<dbReference type="EMBL" id="CP003539">
    <property type="protein sequence ID" value="AFX99245.1"/>
    <property type="molecule type" value="Genomic_DNA"/>
</dbReference>
<dbReference type="SUPFAM" id="SSF53807">
    <property type="entry name" value="Helical backbone' metal receptor"/>
    <property type="match status" value="1"/>
</dbReference>
<keyword evidence="4" id="KW-0479">Metal-binding</keyword>
<dbReference type="RefSeq" id="WP_015088743.1">
    <property type="nucleotide sequence ID" value="NC_019566.1"/>
</dbReference>
<dbReference type="Gene3D" id="3.40.50.1980">
    <property type="entry name" value="Nitrogenase molybdenum iron protein domain"/>
    <property type="match status" value="2"/>
</dbReference>
<dbReference type="InterPro" id="IPR006129">
    <property type="entry name" value="AdhesinB"/>
</dbReference>
<dbReference type="STRING" id="1193729.A1OE_1067"/>
<dbReference type="OrthoDB" id="9793396at2"/>
<reference evidence="8 9" key="1">
    <citation type="journal article" date="2012" name="Proc. Natl. Acad. Sci. U.S.A.">
        <title>Genome streamlining and chemical defense in a coral reef symbiosis.</title>
        <authorList>
            <person name="Kwan J.C."/>
            <person name="Donia M.S."/>
            <person name="Han A.W."/>
            <person name="Hirose E."/>
            <person name="Haygood M.G."/>
            <person name="Schmidt E.W."/>
        </authorList>
    </citation>
    <scope>NUCLEOTIDE SEQUENCE [LARGE SCALE GENOMIC DNA]</scope>
    <source>
        <strain evidence="8 9">L2</strain>
    </source>
</reference>
<name>K7YI19_9PROT</name>
<dbReference type="InterPro" id="IPR006128">
    <property type="entry name" value="Lipoprotein_PsaA-like"/>
</dbReference>
<dbReference type="PANTHER" id="PTHR42953:SF1">
    <property type="entry name" value="METAL-BINDING PROTEIN HI_0362-RELATED"/>
    <property type="match status" value="1"/>
</dbReference>
<evidence type="ECO:0000313" key="9">
    <source>
        <dbReference type="Proteomes" id="UP000010077"/>
    </source>
</evidence>